<dbReference type="Pfam" id="PF01381">
    <property type="entry name" value="HTH_3"/>
    <property type="match status" value="1"/>
</dbReference>
<dbReference type="RefSeq" id="WP_118931003.1">
    <property type="nucleotide sequence ID" value="NZ_JAQDIY010000012.1"/>
</dbReference>
<protein>
    <submittedName>
        <fullName evidence="2">XRE family transcriptional regulator</fullName>
    </submittedName>
</protein>
<dbReference type="PROSITE" id="PS50943">
    <property type="entry name" value="HTH_CROC1"/>
    <property type="match status" value="1"/>
</dbReference>
<evidence type="ECO:0000313" key="3">
    <source>
        <dbReference type="Proteomes" id="UP000284640"/>
    </source>
</evidence>
<dbReference type="Gene3D" id="1.10.260.40">
    <property type="entry name" value="lambda repressor-like DNA-binding domains"/>
    <property type="match status" value="1"/>
</dbReference>
<dbReference type="SUPFAM" id="SSF47413">
    <property type="entry name" value="lambda repressor-like DNA-binding domains"/>
    <property type="match status" value="1"/>
</dbReference>
<feature type="domain" description="HTH cro/C1-type" evidence="1">
    <location>
        <begin position="5"/>
        <end position="57"/>
    </location>
</feature>
<accession>A0A414JNR0</accession>
<comment type="caution">
    <text evidence="2">The sequence shown here is derived from an EMBL/GenBank/DDBJ whole genome shotgun (WGS) entry which is preliminary data.</text>
</comment>
<evidence type="ECO:0000313" key="2">
    <source>
        <dbReference type="EMBL" id="RHE59823.1"/>
    </source>
</evidence>
<dbReference type="InterPro" id="IPR001387">
    <property type="entry name" value="Cro/C1-type_HTH"/>
</dbReference>
<dbReference type="EMBL" id="QSKL01000007">
    <property type="protein sequence ID" value="RHE59823.1"/>
    <property type="molecule type" value="Genomic_DNA"/>
</dbReference>
<evidence type="ECO:0000259" key="1">
    <source>
        <dbReference type="PROSITE" id="PS50943"/>
    </source>
</evidence>
<dbReference type="Proteomes" id="UP000284640">
    <property type="component" value="Unassembled WGS sequence"/>
</dbReference>
<organism evidence="2 3">
    <name type="scientific">Bacteroides uniformis</name>
    <dbReference type="NCBI Taxonomy" id="820"/>
    <lineage>
        <taxon>Bacteria</taxon>
        <taxon>Pseudomonadati</taxon>
        <taxon>Bacteroidota</taxon>
        <taxon>Bacteroidia</taxon>
        <taxon>Bacteroidales</taxon>
        <taxon>Bacteroidaceae</taxon>
        <taxon>Bacteroides</taxon>
    </lineage>
</organism>
<reference evidence="2 3" key="1">
    <citation type="submission" date="2018-08" db="EMBL/GenBank/DDBJ databases">
        <title>A genome reference for cultivated species of the human gut microbiota.</title>
        <authorList>
            <person name="Zou Y."/>
            <person name="Xue W."/>
            <person name="Luo G."/>
        </authorList>
    </citation>
    <scope>NUCLEOTIDE SEQUENCE [LARGE SCALE GENOMIC DNA]</scope>
    <source>
        <strain evidence="2 3">AM27-46</strain>
    </source>
</reference>
<gene>
    <name evidence="2" type="ORF">DW729_10260</name>
</gene>
<dbReference type="SMART" id="SM00530">
    <property type="entry name" value="HTH_XRE"/>
    <property type="match status" value="1"/>
</dbReference>
<dbReference type="GO" id="GO:0003677">
    <property type="term" value="F:DNA binding"/>
    <property type="evidence" value="ECO:0007669"/>
    <property type="project" value="InterPro"/>
</dbReference>
<proteinExistence type="predicted"/>
<sequence>MGLRIKEVIKEKGMTVQTLADKIGINRVGLSNHINGNPSVAVLEKIAAALEVPIQELFEKEQKENINGYIEIGNEIFKITSFQDIRNIINRFDSDNS</sequence>
<name>A0A414JNR0_BACUN</name>
<dbReference type="CDD" id="cd00093">
    <property type="entry name" value="HTH_XRE"/>
    <property type="match status" value="1"/>
</dbReference>
<dbReference type="InterPro" id="IPR010982">
    <property type="entry name" value="Lambda_DNA-bd_dom_sf"/>
</dbReference>
<dbReference type="AlphaFoldDB" id="A0A414JNR0"/>